<evidence type="ECO:0000259" key="8">
    <source>
        <dbReference type="PROSITE" id="PS50102"/>
    </source>
</evidence>
<dbReference type="InterPro" id="IPR000504">
    <property type="entry name" value="RRM_dom"/>
</dbReference>
<feature type="domain" description="Major facilitator superfamily (MFS) profile" evidence="9">
    <location>
        <begin position="505"/>
        <end position="965"/>
    </location>
</feature>
<dbReference type="SUPFAM" id="SSF103473">
    <property type="entry name" value="MFS general substrate transporter"/>
    <property type="match status" value="1"/>
</dbReference>
<dbReference type="Pfam" id="PF00076">
    <property type="entry name" value="RRM_1"/>
    <property type="match status" value="2"/>
</dbReference>
<evidence type="ECO:0000256" key="2">
    <source>
        <dbReference type="ARBA" id="ARBA00022692"/>
    </source>
</evidence>
<dbReference type="PANTHER" id="PTHR24064">
    <property type="entry name" value="SOLUTE CARRIER FAMILY 22 MEMBER"/>
    <property type="match status" value="1"/>
</dbReference>
<feature type="transmembrane region" description="Helical" evidence="7">
    <location>
        <begin position="505"/>
        <end position="530"/>
    </location>
</feature>
<feature type="transmembrane region" description="Helical" evidence="7">
    <location>
        <begin position="622"/>
        <end position="645"/>
    </location>
</feature>
<dbReference type="Proteomes" id="UP001159405">
    <property type="component" value="Unassembled WGS sequence"/>
</dbReference>
<feature type="transmembrane region" description="Helical" evidence="7">
    <location>
        <begin position="941"/>
        <end position="960"/>
    </location>
</feature>
<dbReference type="SMART" id="SM00360">
    <property type="entry name" value="RRM"/>
    <property type="match status" value="2"/>
</dbReference>
<keyword evidence="2 7" id="KW-0812">Transmembrane</keyword>
<evidence type="ECO:0000313" key="11">
    <source>
        <dbReference type="Proteomes" id="UP001159405"/>
    </source>
</evidence>
<dbReference type="InterPro" id="IPR005828">
    <property type="entry name" value="MFS_sugar_transport-like"/>
</dbReference>
<dbReference type="EMBL" id="CALNXK010000076">
    <property type="protein sequence ID" value="CAH3145565.1"/>
    <property type="molecule type" value="Genomic_DNA"/>
</dbReference>
<evidence type="ECO:0000256" key="5">
    <source>
        <dbReference type="PROSITE-ProRule" id="PRU00176"/>
    </source>
</evidence>
<evidence type="ECO:0000256" key="4">
    <source>
        <dbReference type="ARBA" id="ARBA00023136"/>
    </source>
</evidence>
<protein>
    <recommendedName>
        <fullName evidence="12">Major facilitator superfamily (MFS) profile domain-containing protein</fullName>
    </recommendedName>
</protein>
<reference evidence="10 11" key="1">
    <citation type="submission" date="2022-05" db="EMBL/GenBank/DDBJ databases">
        <authorList>
            <consortium name="Genoscope - CEA"/>
            <person name="William W."/>
        </authorList>
    </citation>
    <scope>NUCLEOTIDE SEQUENCE [LARGE SCALE GENOMIC DNA]</scope>
</reference>
<dbReference type="InterPro" id="IPR036259">
    <property type="entry name" value="MFS_trans_sf"/>
</dbReference>
<comment type="caution">
    <text evidence="10">The sequence shown here is derived from an EMBL/GenBank/DDBJ whole genome shotgun (WGS) entry which is preliminary data.</text>
</comment>
<dbReference type="InterPro" id="IPR035979">
    <property type="entry name" value="RBD_domain_sf"/>
</dbReference>
<sequence>MSAEPEQLRKIFVGGLNRRTSEESLKEYFSLWGNIVDCVIMREGKNGPSRGFGFVTFDSSQAVDDCLKVKRHELDNWEIEPKRSVPRGEVTSRTRKIFVGGLASTATESDVEEYFGKLCAKFGVGKVLDVDLKRDKENPNRLRGFAFVTFDSEEVVDKICSITMHQIKMKQCEVKRAESQAAMRKKEEEEFRVSGRSRESRSSLDTPSFGGFPMNWGLGAGFGGMNQGFGNSGGRGKSGGSSMGMGMGGLGMGMGGFNSQAAAAALLSGGFNPAAFASFNPASMGMGSGFGFNGMGFGGFNPGFFGGFGGFGPGSFGGGGAGGGVGVGGSVGGSGFASLGGGGYGGGGRSHSSSSSYEKENFGDSPYGMADLKGSSIGDRNPTGGMSVPGGSSGGGYDSMSNPLAAAYGHGNFPGGFGGFPGGMGDWSQFPGGVGGGSLGAGAGGASADYQIGNYSQVNSSYGPTNRINSRGASGVDKNNRAASTMTLSVDGFLSKIGSMGRFQWTLVCVVGIMLVPVTFQTLIMTFLALEPPWRCVQNSTVCNFTQEFSPTGNDPNKNFRCEISDSEWEFTKPYTSIITEWRLVCSKSTLGFLTSSIMFLGWLFGNIIFGILSDKYGRRKILFFSSCLVCWVAFVSSFVPWYWMYATLRFIIGFGLGGSIVCLFIMATEYVGPNHRAMAGTFTWYFWTGALMLIALLAYLVRDWRKLSMITSAPGLILFVFWMLIPESVRWLVTHGEMSQAETLLERVAKTNKKEMPEEGLGLPDDQKSTQHEAGFMDLFRTRSMTKKTVISWISWFVNAQVYFGVSLGSVLLGGNMYLNFFLTSLVEIPGNAFAIYAMNRFGRKKVVVIGLVVAAIANLIVTVIPNDSENTGFVAGRIIFAMIGKFSVMNSFDAIFVFSAELFPTVVRNVGLGTSSAAGRVGSITSPFVIWLATYMTQLPYIIMAIDAFIAGVLCLLLPETNKEPTAETLSSESPTALLKLDNDDEEENTEK</sequence>
<gene>
    <name evidence="10" type="ORF">PLOB_00044583</name>
</gene>
<feature type="transmembrane region" description="Helical" evidence="7">
    <location>
        <begin position="791"/>
        <end position="813"/>
    </location>
</feature>
<evidence type="ECO:0000256" key="6">
    <source>
        <dbReference type="SAM" id="MobiDB-lite"/>
    </source>
</evidence>
<feature type="compositionally biased region" description="Basic and acidic residues" evidence="6">
    <location>
        <begin position="183"/>
        <end position="202"/>
    </location>
</feature>
<keyword evidence="11" id="KW-1185">Reference proteome</keyword>
<keyword evidence="3 7" id="KW-1133">Transmembrane helix</keyword>
<dbReference type="Pfam" id="PF00083">
    <property type="entry name" value="Sugar_tr"/>
    <property type="match status" value="1"/>
</dbReference>
<keyword evidence="5" id="KW-0694">RNA-binding</keyword>
<evidence type="ECO:0000259" key="9">
    <source>
        <dbReference type="PROSITE" id="PS50850"/>
    </source>
</evidence>
<feature type="domain" description="RRM" evidence="8">
    <location>
        <begin position="95"/>
        <end position="179"/>
    </location>
</feature>
<feature type="transmembrane region" description="Helical" evidence="7">
    <location>
        <begin position="685"/>
        <end position="702"/>
    </location>
</feature>
<evidence type="ECO:0000256" key="1">
    <source>
        <dbReference type="ARBA" id="ARBA00004141"/>
    </source>
</evidence>
<dbReference type="Gene3D" id="3.30.70.330">
    <property type="match status" value="2"/>
</dbReference>
<feature type="transmembrane region" description="Helical" evidence="7">
    <location>
        <begin position="848"/>
        <end position="868"/>
    </location>
</feature>
<dbReference type="InterPro" id="IPR012677">
    <property type="entry name" value="Nucleotide-bd_a/b_plait_sf"/>
</dbReference>
<feature type="transmembrane region" description="Helical" evidence="7">
    <location>
        <begin position="819"/>
        <end position="841"/>
    </location>
</feature>
<keyword evidence="4 7" id="KW-0472">Membrane</keyword>
<dbReference type="CDD" id="cd17317">
    <property type="entry name" value="MFS_SLC22"/>
    <property type="match status" value="1"/>
</dbReference>
<evidence type="ECO:0000256" key="7">
    <source>
        <dbReference type="SAM" id="Phobius"/>
    </source>
</evidence>
<evidence type="ECO:0000313" key="10">
    <source>
        <dbReference type="EMBL" id="CAH3145565.1"/>
    </source>
</evidence>
<comment type="subcellular location">
    <subcellularLocation>
        <location evidence="1">Membrane</location>
        <topology evidence="1">Multi-pass membrane protein</topology>
    </subcellularLocation>
</comment>
<feature type="transmembrane region" description="Helical" evidence="7">
    <location>
        <begin position="912"/>
        <end position="935"/>
    </location>
</feature>
<feature type="transmembrane region" description="Helical" evidence="7">
    <location>
        <begin position="651"/>
        <end position="673"/>
    </location>
</feature>
<feature type="transmembrane region" description="Helical" evidence="7">
    <location>
        <begin position="880"/>
        <end position="900"/>
    </location>
</feature>
<dbReference type="PROSITE" id="PS50102">
    <property type="entry name" value="RRM"/>
    <property type="match status" value="2"/>
</dbReference>
<feature type="region of interest" description="Disordered" evidence="6">
    <location>
        <begin position="368"/>
        <end position="395"/>
    </location>
</feature>
<evidence type="ECO:0000256" key="3">
    <source>
        <dbReference type="ARBA" id="ARBA00022989"/>
    </source>
</evidence>
<feature type="region of interest" description="Disordered" evidence="6">
    <location>
        <begin position="183"/>
        <end position="206"/>
    </location>
</feature>
<feature type="compositionally biased region" description="Acidic residues" evidence="6">
    <location>
        <begin position="985"/>
        <end position="994"/>
    </location>
</feature>
<dbReference type="SUPFAM" id="SSF54928">
    <property type="entry name" value="RNA-binding domain, RBD"/>
    <property type="match status" value="2"/>
</dbReference>
<organism evidence="10 11">
    <name type="scientific">Porites lobata</name>
    <dbReference type="NCBI Taxonomy" id="104759"/>
    <lineage>
        <taxon>Eukaryota</taxon>
        <taxon>Metazoa</taxon>
        <taxon>Cnidaria</taxon>
        <taxon>Anthozoa</taxon>
        <taxon>Hexacorallia</taxon>
        <taxon>Scleractinia</taxon>
        <taxon>Fungiina</taxon>
        <taxon>Poritidae</taxon>
        <taxon>Porites</taxon>
    </lineage>
</organism>
<feature type="transmembrane region" description="Helical" evidence="7">
    <location>
        <begin position="591"/>
        <end position="610"/>
    </location>
</feature>
<evidence type="ECO:0008006" key="12">
    <source>
        <dbReference type="Google" id="ProtNLM"/>
    </source>
</evidence>
<name>A0ABN8PK27_9CNID</name>
<dbReference type="InterPro" id="IPR020846">
    <property type="entry name" value="MFS_dom"/>
</dbReference>
<accession>A0ABN8PK27</accession>
<dbReference type="Gene3D" id="1.20.1250.20">
    <property type="entry name" value="MFS general substrate transporter like domains"/>
    <property type="match status" value="1"/>
</dbReference>
<proteinExistence type="predicted"/>
<feature type="region of interest" description="Disordered" evidence="6">
    <location>
        <begin position="968"/>
        <end position="994"/>
    </location>
</feature>
<dbReference type="PROSITE" id="PS50850">
    <property type="entry name" value="MFS"/>
    <property type="match status" value="1"/>
</dbReference>
<feature type="domain" description="RRM" evidence="8">
    <location>
        <begin position="9"/>
        <end position="85"/>
    </location>
</feature>